<protein>
    <recommendedName>
        <fullName evidence="2">IL-7Ralpha fibronectin type III domain-containing protein</fullName>
    </recommendedName>
</protein>
<dbReference type="InterPro" id="IPR040997">
    <property type="entry name" value="FN3_7"/>
</dbReference>
<dbReference type="Pfam" id="PF18447">
    <property type="entry name" value="FN3_7"/>
    <property type="match status" value="1"/>
</dbReference>
<name>A0A9D3WXS5_9SAUR</name>
<reference evidence="3" key="1">
    <citation type="submission" date="2021-09" db="EMBL/GenBank/DDBJ databases">
        <title>The genome of Mauremys mutica provides insights into the evolution of semi-aquatic lifestyle.</title>
        <authorList>
            <person name="Gong S."/>
            <person name="Gao Y."/>
        </authorList>
    </citation>
    <scope>NUCLEOTIDE SEQUENCE</scope>
    <source>
        <strain evidence="3">MM-2020</strain>
        <tissue evidence="3">Muscle</tissue>
    </source>
</reference>
<dbReference type="EMBL" id="JAHDVG010000485">
    <property type="protein sequence ID" value="KAH1168708.1"/>
    <property type="molecule type" value="Genomic_DNA"/>
</dbReference>
<keyword evidence="1" id="KW-0732">Signal</keyword>
<dbReference type="AlphaFoldDB" id="A0A9D3WXS5"/>
<evidence type="ECO:0000313" key="4">
    <source>
        <dbReference type="Proteomes" id="UP000827986"/>
    </source>
</evidence>
<dbReference type="Proteomes" id="UP000827986">
    <property type="component" value="Unassembled WGS sequence"/>
</dbReference>
<evidence type="ECO:0000313" key="3">
    <source>
        <dbReference type="EMBL" id="KAH1168708.1"/>
    </source>
</evidence>
<keyword evidence="4" id="KW-1185">Reference proteome</keyword>
<evidence type="ECO:0000256" key="1">
    <source>
        <dbReference type="SAM" id="SignalP"/>
    </source>
</evidence>
<comment type="caution">
    <text evidence="3">The sequence shown here is derived from an EMBL/GenBank/DDBJ whole genome shotgun (WGS) entry which is preliminary data.</text>
</comment>
<accession>A0A9D3WXS5</accession>
<feature type="chain" id="PRO_5039133538" description="IL-7Ralpha fibronectin type III domain-containing protein" evidence="1">
    <location>
        <begin position="22"/>
        <end position="115"/>
    </location>
</feature>
<evidence type="ECO:0000259" key="2">
    <source>
        <dbReference type="Pfam" id="PF18447"/>
    </source>
</evidence>
<organism evidence="3 4">
    <name type="scientific">Mauremys mutica</name>
    <name type="common">yellowpond turtle</name>
    <dbReference type="NCBI Taxonomy" id="74926"/>
    <lineage>
        <taxon>Eukaryota</taxon>
        <taxon>Metazoa</taxon>
        <taxon>Chordata</taxon>
        <taxon>Craniata</taxon>
        <taxon>Vertebrata</taxon>
        <taxon>Euteleostomi</taxon>
        <taxon>Archelosauria</taxon>
        <taxon>Testudinata</taxon>
        <taxon>Testudines</taxon>
        <taxon>Cryptodira</taxon>
        <taxon>Durocryptodira</taxon>
        <taxon>Testudinoidea</taxon>
        <taxon>Geoemydidae</taxon>
        <taxon>Geoemydinae</taxon>
        <taxon>Mauremys</taxon>
    </lineage>
</organism>
<dbReference type="Gene3D" id="2.60.40.1870">
    <property type="match status" value="1"/>
</dbReference>
<feature type="domain" description="IL-7Ralpha fibronectin type III" evidence="2">
    <location>
        <begin position="29"/>
        <end position="75"/>
    </location>
</feature>
<sequence length="115" mass="13144">MTRTSTAFGILLFFLLHTTSGESGSTSEDESDDELDVECFSQLEIKEDCHSLTCNITELDLNNTNVNLTVCNQYAIGWKAWMEDLGKVLILSFVPVLNTIVWKNQEFDFFYFPDK</sequence>
<feature type="signal peptide" evidence="1">
    <location>
        <begin position="1"/>
        <end position="21"/>
    </location>
</feature>
<gene>
    <name evidence="3" type="ORF">KIL84_013298</name>
</gene>
<proteinExistence type="predicted"/>